<organism evidence="7 8">
    <name type="scientific">Xanthomonas manihotis</name>
    <dbReference type="NCBI Taxonomy" id="43353"/>
    <lineage>
        <taxon>Bacteria</taxon>
        <taxon>Pseudomonadati</taxon>
        <taxon>Pseudomonadota</taxon>
        <taxon>Gammaproteobacteria</taxon>
        <taxon>Lysobacterales</taxon>
        <taxon>Lysobacteraceae</taxon>
        <taxon>Xanthomonas</taxon>
    </lineage>
</organism>
<proteinExistence type="inferred from homology"/>
<dbReference type="Proteomes" id="UP000668572">
    <property type="component" value="Unassembled WGS sequence"/>
</dbReference>
<comment type="similarity">
    <text evidence="3">Belongs to the methyl-accepting chemotaxis (MCP) protein family.</text>
</comment>
<dbReference type="InterPro" id="IPR004090">
    <property type="entry name" value="Chemotax_Me-accpt_rcpt"/>
</dbReference>
<evidence type="ECO:0000256" key="4">
    <source>
        <dbReference type="PROSITE-ProRule" id="PRU00284"/>
    </source>
</evidence>
<evidence type="ECO:0000256" key="3">
    <source>
        <dbReference type="ARBA" id="ARBA00029447"/>
    </source>
</evidence>
<gene>
    <name evidence="7" type="ORF">J7405_15625</name>
</gene>
<dbReference type="EMBL" id="JAGHXW010000047">
    <property type="protein sequence ID" value="MBO9760954.1"/>
    <property type="molecule type" value="Genomic_DNA"/>
</dbReference>
<dbReference type="SMART" id="SM00283">
    <property type="entry name" value="MA"/>
    <property type="match status" value="1"/>
</dbReference>
<dbReference type="Pfam" id="PF00015">
    <property type="entry name" value="MCPsignal"/>
    <property type="match status" value="1"/>
</dbReference>
<evidence type="ECO:0000256" key="2">
    <source>
        <dbReference type="ARBA" id="ARBA00023224"/>
    </source>
</evidence>
<keyword evidence="1" id="KW-0488">Methylation</keyword>
<evidence type="ECO:0000313" key="7">
    <source>
        <dbReference type="EMBL" id="MBO9760954.1"/>
    </source>
</evidence>
<name>A0A8I1XKM1_XANMN</name>
<dbReference type="GO" id="GO:0007165">
    <property type="term" value="P:signal transduction"/>
    <property type="evidence" value="ECO:0007669"/>
    <property type="project" value="UniProtKB-KW"/>
</dbReference>
<dbReference type="InterPro" id="IPR051310">
    <property type="entry name" value="MCP_chemotaxis"/>
</dbReference>
<evidence type="ECO:0000313" key="8">
    <source>
        <dbReference type="Proteomes" id="UP000668572"/>
    </source>
</evidence>
<dbReference type="GO" id="GO:0004888">
    <property type="term" value="F:transmembrane signaling receptor activity"/>
    <property type="evidence" value="ECO:0007669"/>
    <property type="project" value="InterPro"/>
</dbReference>
<dbReference type="RefSeq" id="WP_017156823.1">
    <property type="nucleotide sequence ID" value="NZ_CP083575.1"/>
</dbReference>
<dbReference type="GO" id="GO:0006935">
    <property type="term" value="P:chemotaxis"/>
    <property type="evidence" value="ECO:0007669"/>
    <property type="project" value="InterPro"/>
</dbReference>
<feature type="domain" description="Methyl-accepting transducer" evidence="6">
    <location>
        <begin position="198"/>
        <end position="420"/>
    </location>
</feature>
<keyword evidence="2 4" id="KW-0807">Transducer</keyword>
<protein>
    <submittedName>
        <fullName evidence="7">Methyl-accepting chemotaxis protein</fullName>
    </submittedName>
</protein>
<evidence type="ECO:0000259" key="6">
    <source>
        <dbReference type="PROSITE" id="PS50111"/>
    </source>
</evidence>
<dbReference type="InterPro" id="IPR004089">
    <property type="entry name" value="MCPsignal_dom"/>
</dbReference>
<comment type="caution">
    <text evidence="7">The sequence shown here is derived from an EMBL/GenBank/DDBJ whole genome shotgun (WGS) entry which is preliminary data.</text>
</comment>
<dbReference type="PRINTS" id="PR00260">
    <property type="entry name" value="CHEMTRNSDUCR"/>
</dbReference>
<dbReference type="PANTHER" id="PTHR43531">
    <property type="entry name" value="PROTEIN ICFG"/>
    <property type="match status" value="1"/>
</dbReference>
<evidence type="ECO:0000256" key="1">
    <source>
        <dbReference type="ARBA" id="ARBA00022481"/>
    </source>
</evidence>
<dbReference type="GO" id="GO:0005886">
    <property type="term" value="C:plasma membrane"/>
    <property type="evidence" value="ECO:0007669"/>
    <property type="project" value="TreeGrafter"/>
</dbReference>
<dbReference type="Gene3D" id="1.10.287.950">
    <property type="entry name" value="Methyl-accepting chemotaxis protein"/>
    <property type="match status" value="1"/>
</dbReference>
<dbReference type="PROSITE" id="PS50111">
    <property type="entry name" value="CHEMOTAXIS_TRANSDUC_2"/>
    <property type="match status" value="1"/>
</dbReference>
<sequence>MEQEPLMNSMQQPDPPSQAQTAVLPDAPVALLRLSAEACVVACNRVGLDVLGKTAVELQGAPASVVWGLSAADLVGEEGVWAAPDDDPARRVRYVRDRAQGGWMLSLPHVETAILLREATRLADGSRPVPISPLLQPLVARLQAEHEDRTVLERTAQALAGCELELLLPPGLAETEMGRRLQAGFGNLAEAIRQAVALSVQIAAEVPPLVAENDEMVRQSQAQNEAPDGVRTAVERLSSSLQDVNAELAQVIALAASADDSARQGVAAAHALGQAMHEVERRASRAGEVIEVIDSVAFQTNILSINASIEAAHAGDAGRGFAVVATEIRRLAERAAAAARDVRAILAETSAAVGEGAASARGTEAVLDGITRVLGQASSAMTTVAGRIQAQDGEIRGIERAVDGVVALGRSNLQHAAHVAERSEALGRGTETLRDCVGLFRLPPDPLLVPRHARVKELAVATAGKIGSALAQAIARGQIEQAALFARTYTPIAGVEPPKFNTDFDALCDQVLPALQEPLLDAHPWIVFAICANPDGYVPTHNLRFTQPLTGDAKRDLVGNRTKRKFTDRVGRSVGAHTDPYRLQVYRRDTGQIMFDLSTPIFVGGKHWGGLRVGYTLE</sequence>
<reference evidence="7" key="1">
    <citation type="submission" date="2021-03" db="EMBL/GenBank/DDBJ databases">
        <title>Molecular characterization of Xanthomonas species pathogenic on Araceae and the development of a triplex TaqMan assay for detection of X. phaseoli pv. dieffenbachiae.</title>
        <authorList>
            <person name="Van Der Wolf J."/>
            <person name="Krijger M."/>
            <person name="Mendes O."/>
            <person name="Brankovics B."/>
            <person name="Bonants P."/>
            <person name="Meekes E."/>
        </authorList>
    </citation>
    <scope>NUCLEOTIDE SEQUENCE</scope>
    <source>
        <strain evidence="7">NBC1264</strain>
    </source>
</reference>
<dbReference type="AlphaFoldDB" id="A0A8I1XKM1"/>
<accession>A0A8I1XKM1</accession>
<dbReference type="SUPFAM" id="SSF58104">
    <property type="entry name" value="Methyl-accepting chemotaxis protein (MCP) signaling domain"/>
    <property type="match status" value="1"/>
</dbReference>
<feature type="region of interest" description="Disordered" evidence="5">
    <location>
        <begin position="1"/>
        <end position="20"/>
    </location>
</feature>
<evidence type="ECO:0000256" key="5">
    <source>
        <dbReference type="SAM" id="MobiDB-lite"/>
    </source>
</evidence>
<dbReference type="PANTHER" id="PTHR43531:SF14">
    <property type="entry name" value="METHYL-ACCEPTING CHEMOTAXIS PROTEIN I-RELATED"/>
    <property type="match status" value="1"/>
</dbReference>